<reference evidence="1" key="1">
    <citation type="submission" date="2018-02" db="EMBL/GenBank/DDBJ databases">
        <authorList>
            <person name="Cohen D.B."/>
            <person name="Kent A.D."/>
        </authorList>
    </citation>
    <scope>NUCLEOTIDE SEQUENCE</scope>
</reference>
<evidence type="ECO:0000313" key="1">
    <source>
        <dbReference type="EMBL" id="SPD32996.1"/>
    </source>
</evidence>
<name>A0A2N9J6E9_FAGSY</name>
<dbReference type="EMBL" id="OIVN01006431">
    <property type="protein sequence ID" value="SPD32996.1"/>
    <property type="molecule type" value="Genomic_DNA"/>
</dbReference>
<accession>A0A2N9J6E9</accession>
<dbReference type="AlphaFoldDB" id="A0A2N9J6E9"/>
<organism evidence="1">
    <name type="scientific">Fagus sylvatica</name>
    <name type="common">Beechnut</name>
    <dbReference type="NCBI Taxonomy" id="28930"/>
    <lineage>
        <taxon>Eukaryota</taxon>
        <taxon>Viridiplantae</taxon>
        <taxon>Streptophyta</taxon>
        <taxon>Embryophyta</taxon>
        <taxon>Tracheophyta</taxon>
        <taxon>Spermatophyta</taxon>
        <taxon>Magnoliopsida</taxon>
        <taxon>eudicotyledons</taxon>
        <taxon>Gunneridae</taxon>
        <taxon>Pentapetalae</taxon>
        <taxon>rosids</taxon>
        <taxon>fabids</taxon>
        <taxon>Fagales</taxon>
        <taxon>Fagaceae</taxon>
        <taxon>Fagus</taxon>
    </lineage>
</organism>
<sequence length="45" mass="4961">MQIRVTTLEYQGECPSCAGMASVADRKFLLAVAVLPYANEWQLAD</sequence>
<gene>
    <name evidence="1" type="ORF">FSB_LOCUS60878</name>
</gene>
<proteinExistence type="predicted"/>
<protein>
    <submittedName>
        <fullName evidence="1">Uncharacterized protein</fullName>
    </submittedName>
</protein>